<feature type="domain" description="PTS EIIB type-2" evidence="6">
    <location>
        <begin position="411"/>
        <end position="499"/>
    </location>
</feature>
<dbReference type="GO" id="GO:0008982">
    <property type="term" value="F:protein-N(PI)-phosphohistidine-sugar phosphotransferase activity"/>
    <property type="evidence" value="ECO:0007669"/>
    <property type="project" value="InterPro"/>
</dbReference>
<dbReference type="EMBL" id="CP068073">
    <property type="protein sequence ID" value="QQS83944.1"/>
    <property type="molecule type" value="Genomic_DNA"/>
</dbReference>
<dbReference type="Pfam" id="PF08279">
    <property type="entry name" value="HTH_11"/>
    <property type="match status" value="1"/>
</dbReference>
<dbReference type="PANTHER" id="PTHR30185:SF18">
    <property type="entry name" value="TRANSCRIPTIONAL REGULATOR MTLR"/>
    <property type="match status" value="1"/>
</dbReference>
<gene>
    <name evidence="9" type="ORF">EIG99_01215</name>
    <name evidence="8" type="ORF">I6J05_06595</name>
</gene>
<dbReference type="InterPro" id="IPR036388">
    <property type="entry name" value="WH-like_DNA-bd_sf"/>
</dbReference>
<dbReference type="KEGG" id="scv:A4G25_11870"/>
<dbReference type="Gene3D" id="1.10.10.10">
    <property type="entry name" value="Winged helix-like DNA-binding domain superfamily/Winged helix DNA-binding domain"/>
    <property type="match status" value="1"/>
</dbReference>
<dbReference type="SUPFAM" id="SSF46785">
    <property type="entry name" value="Winged helix' DNA-binding domain"/>
    <property type="match status" value="1"/>
</dbReference>
<dbReference type="InterPro" id="IPR013196">
    <property type="entry name" value="HTH_11"/>
</dbReference>
<evidence type="ECO:0000259" key="7">
    <source>
        <dbReference type="PROSITE" id="PS51372"/>
    </source>
</evidence>
<dbReference type="AlphaFoldDB" id="A0A143PDH2"/>
<dbReference type="Proteomes" id="UP000595942">
    <property type="component" value="Chromosome"/>
</dbReference>
<sequence>MFLSNREKEIVTLLMKYQGQFITIYEIAQQLAVSSRTIHRELKTLEQDLEALNISIERIPKKGVQLKASSESLSQLRTELNQMTAVDLTTEEQKAIILYALIQSKLPIKQYSLAHEIGVASTTLSKILDEMETEAADYQLSIERKRGSGVLLTGSEAKKREMLSQMMVTNLNSTSVYSVIENHFVYQSLNVSQLSMVELENIFQVERILMDYLDALPYTLTEASYLTLTVHIVLSIERIQHGENVSIDQDIYDSVKDTLEYQVAASLAEQLSIIYQVSFNTAEIAFITIHLRGAKRRKDEENSNIQVRDDNKISQLIAYVEQHSQYEFDDKPTLASGLKLHLIPAINRLNANIETHNPLTDMIRTKYARLYDSVEQGLAEVWPELNFPSSEVAFVVLHFGGSIKHLKEKALNILVVCSSGIGTSRVLATRLNQTFSEIGETTQASLSDLKQLNLKSYDGIISTIGLDIEEPYITVNPLLPDQDVNFVANYLNTRYSSEYKTTQKGSEKSTPEAVDLVVSQISDNLDVLNNVQVDDAAISNWQDYLLKQLSKNHSIESKSQFKQVLKEYAEEREIVLDPYPIGLPHMKHALIQKPMILFTRLKKPLSITSSGQTREINYLISMFLPENSPASQVVSAISETITCNLHRIDDLMQNPIELQNSMKQAFIQETKKILKME</sequence>
<dbReference type="InterPro" id="IPR003501">
    <property type="entry name" value="PTS_EIIB_2/3"/>
</dbReference>
<dbReference type="PANTHER" id="PTHR30185">
    <property type="entry name" value="CRYPTIC BETA-GLUCOSIDE BGL OPERON ANTITERMINATOR"/>
    <property type="match status" value="1"/>
</dbReference>
<evidence type="ECO:0000313" key="9">
    <source>
        <dbReference type="EMBL" id="RZI04388.1"/>
    </source>
</evidence>
<dbReference type="Pfam" id="PF00359">
    <property type="entry name" value="PTS_EIIA_2"/>
    <property type="match status" value="1"/>
</dbReference>
<dbReference type="InterPro" id="IPR011608">
    <property type="entry name" value="PRD"/>
</dbReference>
<evidence type="ECO:0000256" key="5">
    <source>
        <dbReference type="ARBA" id="ARBA00023163"/>
    </source>
</evidence>
<dbReference type="GeneID" id="93726057"/>
<accession>A0A143PDH2</accession>
<dbReference type="Gene3D" id="3.40.930.10">
    <property type="entry name" value="Mannitol-specific EII, Chain A"/>
    <property type="match status" value="1"/>
</dbReference>
<keyword evidence="3" id="KW-0677">Repeat</keyword>
<dbReference type="InterPro" id="IPR036390">
    <property type="entry name" value="WH_DNA-bd_sf"/>
</dbReference>
<evidence type="ECO:0000256" key="1">
    <source>
        <dbReference type="ARBA" id="ARBA00011798"/>
    </source>
</evidence>
<proteinExistence type="predicted"/>
<evidence type="ECO:0000313" key="10">
    <source>
        <dbReference type="Proteomes" id="UP000293854"/>
    </source>
</evidence>
<dbReference type="SUPFAM" id="SSF52794">
    <property type="entry name" value="PTS system IIB component-like"/>
    <property type="match status" value="1"/>
</dbReference>
<protein>
    <submittedName>
        <fullName evidence="8">BglG family transcription antiterminator</fullName>
    </submittedName>
    <submittedName>
        <fullName evidence="9">PRD domain-containing protein</fullName>
    </submittedName>
</protein>
<keyword evidence="11" id="KW-1185">Reference proteome</keyword>
<dbReference type="Pfam" id="PF00874">
    <property type="entry name" value="PRD"/>
    <property type="match status" value="2"/>
</dbReference>
<dbReference type="RefSeq" id="WP_047132303.1">
    <property type="nucleotide sequence ID" value="NZ_CP015114.1"/>
</dbReference>
<feature type="domain" description="PRD" evidence="7">
    <location>
        <begin position="196"/>
        <end position="301"/>
    </location>
</feature>
<evidence type="ECO:0000256" key="2">
    <source>
        <dbReference type="ARBA" id="ARBA00022679"/>
    </source>
</evidence>
<dbReference type="PROSITE" id="PS51372">
    <property type="entry name" value="PRD_2"/>
    <property type="match status" value="2"/>
</dbReference>
<name>A0A143PDH2_9STAP</name>
<dbReference type="OrthoDB" id="9776005at2"/>
<keyword evidence="4" id="KW-0805">Transcription regulation</keyword>
<comment type="subunit">
    <text evidence="1">Homodimer or homotrimer. Seems to be a monomer when not phosphorylated.</text>
</comment>
<reference evidence="9 10" key="1">
    <citation type="submission" date="2018-11" db="EMBL/GenBank/DDBJ databases">
        <title>Genomic profiling of Staphylococcus species from a Poultry farm system in KwaZulu-Natal, South Africa.</title>
        <authorList>
            <person name="Amoako D.G."/>
            <person name="Somboro A.M."/>
            <person name="Abia A.L.K."/>
            <person name="Bester L.A."/>
            <person name="Essack S.Y."/>
        </authorList>
    </citation>
    <scope>NUCLEOTIDE SEQUENCE [LARGE SCALE GENOMIC DNA]</scope>
    <source>
        <strain evidence="9 10">SA11</strain>
    </source>
</reference>
<evidence type="ECO:0000256" key="3">
    <source>
        <dbReference type="ARBA" id="ARBA00022737"/>
    </source>
</evidence>
<dbReference type="SUPFAM" id="SSF63520">
    <property type="entry name" value="PTS-regulatory domain, PRD"/>
    <property type="match status" value="2"/>
</dbReference>
<evidence type="ECO:0000313" key="8">
    <source>
        <dbReference type="EMBL" id="QQS83944.1"/>
    </source>
</evidence>
<dbReference type="EMBL" id="RQTE01000026">
    <property type="protein sequence ID" value="RZI04388.1"/>
    <property type="molecule type" value="Genomic_DNA"/>
</dbReference>
<dbReference type="Pfam" id="PF02302">
    <property type="entry name" value="PTS_IIB"/>
    <property type="match status" value="1"/>
</dbReference>
<evidence type="ECO:0000313" key="11">
    <source>
        <dbReference type="Proteomes" id="UP000595942"/>
    </source>
</evidence>
<dbReference type="CDD" id="cd05568">
    <property type="entry name" value="PTS_IIB_bgl_like"/>
    <property type="match status" value="1"/>
</dbReference>
<dbReference type="InterPro" id="IPR036095">
    <property type="entry name" value="PTS_EIIB-like_sf"/>
</dbReference>
<keyword evidence="2" id="KW-0808">Transferase</keyword>
<dbReference type="Proteomes" id="UP000293854">
    <property type="component" value="Unassembled WGS sequence"/>
</dbReference>
<dbReference type="InterPro" id="IPR002178">
    <property type="entry name" value="PTS_EIIA_type-2_dom"/>
</dbReference>
<dbReference type="GO" id="GO:0006355">
    <property type="term" value="P:regulation of DNA-templated transcription"/>
    <property type="evidence" value="ECO:0007669"/>
    <property type="project" value="InterPro"/>
</dbReference>
<dbReference type="Gene3D" id="1.10.1790.10">
    <property type="entry name" value="PRD domain"/>
    <property type="match status" value="2"/>
</dbReference>
<organism evidence="9 10">
    <name type="scientific">Staphylococcus condimenti</name>
    <dbReference type="NCBI Taxonomy" id="70255"/>
    <lineage>
        <taxon>Bacteria</taxon>
        <taxon>Bacillati</taxon>
        <taxon>Bacillota</taxon>
        <taxon>Bacilli</taxon>
        <taxon>Bacillales</taxon>
        <taxon>Staphylococcaceae</taxon>
        <taxon>Staphylococcus</taxon>
    </lineage>
</organism>
<reference evidence="8 11" key="2">
    <citation type="submission" date="2021-01" db="EMBL/GenBank/DDBJ databases">
        <title>FDA dAtabase for Regulatory Grade micrObial Sequences (FDA-ARGOS): Supporting development and validation of Infectious Disease Dx tests.</title>
        <authorList>
            <person name="Sproer C."/>
            <person name="Gronow S."/>
            <person name="Severitt S."/>
            <person name="Schroder I."/>
            <person name="Tallon L."/>
            <person name="Sadzewicz L."/>
            <person name="Zhao X."/>
            <person name="Boylan J."/>
            <person name="Ott S."/>
            <person name="Bowen H."/>
            <person name="Vavikolanu K."/>
            <person name="Mehta A."/>
            <person name="Aluvathingal J."/>
            <person name="Nadendla S."/>
            <person name="Lowell S."/>
            <person name="Myers T."/>
            <person name="Yan Y."/>
            <person name="Sichtig H."/>
        </authorList>
    </citation>
    <scope>NUCLEOTIDE SEQUENCE [LARGE SCALE GENOMIC DNA]</scope>
    <source>
        <strain evidence="8 11">FDAARGOS_1148</strain>
    </source>
</reference>
<dbReference type="InterPro" id="IPR050661">
    <property type="entry name" value="BglG_antiterminators"/>
</dbReference>
<dbReference type="GO" id="GO:0009401">
    <property type="term" value="P:phosphoenolpyruvate-dependent sugar phosphotransferase system"/>
    <property type="evidence" value="ECO:0007669"/>
    <property type="project" value="InterPro"/>
</dbReference>
<keyword evidence="5" id="KW-0804">Transcription</keyword>
<dbReference type="InterPro" id="IPR036634">
    <property type="entry name" value="PRD_sf"/>
</dbReference>
<evidence type="ECO:0000256" key="4">
    <source>
        <dbReference type="ARBA" id="ARBA00023015"/>
    </source>
</evidence>
<dbReference type="InterPro" id="IPR016152">
    <property type="entry name" value="PTrfase/Anion_transptr"/>
</dbReference>
<evidence type="ECO:0000259" key="6">
    <source>
        <dbReference type="PROSITE" id="PS51099"/>
    </source>
</evidence>
<feature type="domain" description="PRD" evidence="7">
    <location>
        <begin position="304"/>
        <end position="409"/>
    </location>
</feature>
<dbReference type="PROSITE" id="PS51099">
    <property type="entry name" value="PTS_EIIB_TYPE_2"/>
    <property type="match status" value="1"/>
</dbReference>
<dbReference type="Gene3D" id="3.40.50.2300">
    <property type="match status" value="1"/>
</dbReference>
<dbReference type="SUPFAM" id="SSF55804">
    <property type="entry name" value="Phoshotransferase/anion transport protein"/>
    <property type="match status" value="1"/>
</dbReference>
<dbReference type="InterPro" id="IPR013011">
    <property type="entry name" value="PTS_EIIB_2"/>
</dbReference>